<feature type="transmembrane region" description="Helical" evidence="9">
    <location>
        <begin position="235"/>
        <end position="256"/>
    </location>
</feature>
<dbReference type="SUPFAM" id="SSF90123">
    <property type="entry name" value="ABC transporter transmembrane region"/>
    <property type="match status" value="1"/>
</dbReference>
<evidence type="ECO:0000256" key="2">
    <source>
        <dbReference type="ARBA" id="ARBA00022448"/>
    </source>
</evidence>
<keyword evidence="4 9" id="KW-0812">Transmembrane</keyword>
<evidence type="ECO:0000256" key="6">
    <source>
        <dbReference type="ARBA" id="ARBA00022840"/>
    </source>
</evidence>
<dbReference type="InterPro" id="IPR003593">
    <property type="entry name" value="AAA+_ATPase"/>
</dbReference>
<dbReference type="InterPro" id="IPR003439">
    <property type="entry name" value="ABC_transporter-like_ATP-bd"/>
</dbReference>
<evidence type="ECO:0000256" key="5">
    <source>
        <dbReference type="ARBA" id="ARBA00022741"/>
    </source>
</evidence>
<keyword evidence="8 9" id="KW-0472">Membrane</keyword>
<organism evidence="12 13">
    <name type="scientific">Murimonas intestini</name>
    <dbReference type="NCBI Taxonomy" id="1337051"/>
    <lineage>
        <taxon>Bacteria</taxon>
        <taxon>Bacillati</taxon>
        <taxon>Bacillota</taxon>
        <taxon>Clostridia</taxon>
        <taxon>Lachnospirales</taxon>
        <taxon>Lachnospiraceae</taxon>
        <taxon>Murimonas</taxon>
    </lineage>
</organism>
<dbReference type="InterPro" id="IPR027417">
    <property type="entry name" value="P-loop_NTPase"/>
</dbReference>
<keyword evidence="5" id="KW-0547">Nucleotide-binding</keyword>
<dbReference type="PROSITE" id="PS50929">
    <property type="entry name" value="ABC_TM1F"/>
    <property type="match status" value="1"/>
</dbReference>
<dbReference type="GO" id="GO:0005524">
    <property type="term" value="F:ATP binding"/>
    <property type="evidence" value="ECO:0007669"/>
    <property type="project" value="UniProtKB-KW"/>
</dbReference>
<dbReference type="PANTHER" id="PTHR43394">
    <property type="entry name" value="ATP-DEPENDENT PERMEASE MDL1, MITOCHONDRIAL"/>
    <property type="match status" value="1"/>
</dbReference>
<feature type="transmembrane region" description="Helical" evidence="9">
    <location>
        <begin position="276"/>
        <end position="297"/>
    </location>
</feature>
<dbReference type="Pfam" id="PF00005">
    <property type="entry name" value="ABC_tran"/>
    <property type="match status" value="1"/>
</dbReference>
<feature type="domain" description="ABC transmembrane type-1" evidence="11">
    <location>
        <begin position="16"/>
        <end position="298"/>
    </location>
</feature>
<dbReference type="PANTHER" id="PTHR43394:SF1">
    <property type="entry name" value="ATP-BINDING CASSETTE SUB-FAMILY B MEMBER 10, MITOCHONDRIAL"/>
    <property type="match status" value="1"/>
</dbReference>
<evidence type="ECO:0000256" key="1">
    <source>
        <dbReference type="ARBA" id="ARBA00004651"/>
    </source>
</evidence>
<keyword evidence="6 12" id="KW-0067">ATP-binding</keyword>
<keyword evidence="3" id="KW-1003">Cell membrane</keyword>
<evidence type="ECO:0000313" key="12">
    <source>
        <dbReference type="EMBL" id="PWJ78832.1"/>
    </source>
</evidence>
<dbReference type="InterPro" id="IPR039421">
    <property type="entry name" value="Type_1_exporter"/>
</dbReference>
<keyword evidence="13" id="KW-1185">Reference proteome</keyword>
<dbReference type="Gene3D" id="1.20.1560.10">
    <property type="entry name" value="ABC transporter type 1, transmembrane domain"/>
    <property type="match status" value="1"/>
</dbReference>
<dbReference type="Gene3D" id="3.40.50.300">
    <property type="entry name" value="P-loop containing nucleotide triphosphate hydrolases"/>
    <property type="match status" value="1"/>
</dbReference>
<dbReference type="PROSITE" id="PS00211">
    <property type="entry name" value="ABC_TRANSPORTER_1"/>
    <property type="match status" value="1"/>
</dbReference>
<dbReference type="Pfam" id="PF00664">
    <property type="entry name" value="ABC_membrane"/>
    <property type="match status" value="1"/>
</dbReference>
<dbReference type="AlphaFoldDB" id="A0AB73T9Q2"/>
<keyword evidence="2" id="KW-0813">Transport</keyword>
<comment type="caution">
    <text evidence="12">The sequence shown here is derived from an EMBL/GenBank/DDBJ whole genome shotgun (WGS) entry which is preliminary data.</text>
</comment>
<feature type="transmembrane region" description="Helical" evidence="9">
    <location>
        <begin position="52"/>
        <end position="76"/>
    </location>
</feature>
<accession>A0AB73T9Q2</accession>
<dbReference type="SUPFAM" id="SSF52540">
    <property type="entry name" value="P-loop containing nucleoside triphosphate hydrolases"/>
    <property type="match status" value="1"/>
</dbReference>
<dbReference type="InterPro" id="IPR036640">
    <property type="entry name" value="ABC1_TM_sf"/>
</dbReference>
<dbReference type="GO" id="GO:0005886">
    <property type="term" value="C:plasma membrane"/>
    <property type="evidence" value="ECO:0007669"/>
    <property type="project" value="UniProtKB-SubCell"/>
</dbReference>
<evidence type="ECO:0000256" key="9">
    <source>
        <dbReference type="SAM" id="Phobius"/>
    </source>
</evidence>
<dbReference type="EMBL" id="QGGY01000001">
    <property type="protein sequence ID" value="PWJ78832.1"/>
    <property type="molecule type" value="Genomic_DNA"/>
</dbReference>
<reference evidence="12 13" key="1">
    <citation type="submission" date="2018-05" db="EMBL/GenBank/DDBJ databases">
        <authorList>
            <person name="Goeker M."/>
            <person name="Huntemann M."/>
            <person name="Clum A."/>
            <person name="Pillay M."/>
            <person name="Palaniappan K."/>
            <person name="Varghese N."/>
            <person name="Mikhailova N."/>
            <person name="Stamatis D."/>
            <person name="Reddy T."/>
            <person name="Daum C."/>
            <person name="Shapiro N."/>
            <person name="Ivanova N."/>
            <person name="Kyrpides N."/>
            <person name="Woyke T."/>
        </authorList>
    </citation>
    <scope>NUCLEOTIDE SEQUENCE [LARGE SCALE GENOMIC DNA]</scope>
    <source>
        <strain evidence="12 13">DSM 26524</strain>
    </source>
</reference>
<dbReference type="SMART" id="SM00382">
    <property type="entry name" value="AAA"/>
    <property type="match status" value="1"/>
</dbReference>
<feature type="transmembrane region" description="Helical" evidence="9">
    <location>
        <begin position="157"/>
        <end position="178"/>
    </location>
</feature>
<keyword evidence="7 9" id="KW-1133">Transmembrane helix</keyword>
<evidence type="ECO:0000256" key="3">
    <source>
        <dbReference type="ARBA" id="ARBA00022475"/>
    </source>
</evidence>
<gene>
    <name evidence="12" type="ORF">C7383_101201</name>
</gene>
<dbReference type="PROSITE" id="PS50893">
    <property type="entry name" value="ABC_TRANSPORTER_2"/>
    <property type="match status" value="1"/>
</dbReference>
<evidence type="ECO:0000256" key="4">
    <source>
        <dbReference type="ARBA" id="ARBA00022692"/>
    </source>
</evidence>
<dbReference type="InterPro" id="IPR011527">
    <property type="entry name" value="ABC1_TM_dom"/>
</dbReference>
<dbReference type="GO" id="GO:0015421">
    <property type="term" value="F:ABC-type oligopeptide transporter activity"/>
    <property type="evidence" value="ECO:0007669"/>
    <property type="project" value="TreeGrafter"/>
</dbReference>
<sequence>MGIYGKYFQKYKIPFLTAIFCVSCEAFCDLLGPTLMARIIDSGIERQDTGQVLHFGALMILVTGAGAVFAVIRNILASNVSQRAGKDLRGDLFEKIMHFSEAGADRIESGSLITRMSNDTTQVIQFINGIMRIFMKAPVTCIGSIILATFLNWRLSFIIYGVVAAVAAMIILSMKLSYPRFAVLQKAMDQVNRVVQEYLIGVRLVKAFGTYEEEENQFNNVNRNLMDSSIRAQMIITYIAPILNLTVGIGTAAAVYLGARLFKIELANPGDISAFIIYMAQILSSLLIITNIFNTFVRTKASTQRIKEVLDQEEDLSLPEEMAYQADGSGTGEEGRLKGEVAFSHVTFSYPGGSGLPVLEDVSFHIRPGRSLAVIGPTGSGKSTLAWLLLRFYDADEGEVLLDGTDVRRMDVRTVRQNIALVPQKPMLFSGTVLENLRWGKSDAKKKEAEAALQAAEGSFILQAAEGLDKNLGSAGVNLSGGQKQRVSIARGIIKNAPVLVLDDATSALDAITEARVRKNLLQGRQKRTTVFITQRCTTAMAADDILVLENGRCMGYGTHEELMENCRIYQEIYQSQIEGRR</sequence>
<feature type="domain" description="ABC transporter" evidence="10">
    <location>
        <begin position="341"/>
        <end position="576"/>
    </location>
</feature>
<evidence type="ECO:0000256" key="8">
    <source>
        <dbReference type="ARBA" id="ARBA00023136"/>
    </source>
</evidence>
<dbReference type="InterPro" id="IPR017871">
    <property type="entry name" value="ABC_transporter-like_CS"/>
</dbReference>
<evidence type="ECO:0000259" key="11">
    <source>
        <dbReference type="PROSITE" id="PS50929"/>
    </source>
</evidence>
<comment type="subcellular location">
    <subcellularLocation>
        <location evidence="1">Cell membrane</location>
        <topology evidence="1">Multi-pass membrane protein</topology>
    </subcellularLocation>
</comment>
<dbReference type="RefSeq" id="WP_109624277.1">
    <property type="nucleotide sequence ID" value="NZ_JANKBI010000001.1"/>
</dbReference>
<evidence type="ECO:0000259" key="10">
    <source>
        <dbReference type="PROSITE" id="PS50893"/>
    </source>
</evidence>
<proteinExistence type="predicted"/>
<dbReference type="Proteomes" id="UP000245412">
    <property type="component" value="Unassembled WGS sequence"/>
</dbReference>
<dbReference type="CDD" id="cd18548">
    <property type="entry name" value="ABC_6TM_Tm287_like"/>
    <property type="match status" value="1"/>
</dbReference>
<dbReference type="GO" id="GO:0016887">
    <property type="term" value="F:ATP hydrolysis activity"/>
    <property type="evidence" value="ECO:0007669"/>
    <property type="project" value="InterPro"/>
</dbReference>
<feature type="transmembrane region" description="Helical" evidence="9">
    <location>
        <begin position="133"/>
        <end position="151"/>
    </location>
</feature>
<evidence type="ECO:0000313" key="13">
    <source>
        <dbReference type="Proteomes" id="UP000245412"/>
    </source>
</evidence>
<evidence type="ECO:0000256" key="7">
    <source>
        <dbReference type="ARBA" id="ARBA00022989"/>
    </source>
</evidence>
<protein>
    <submittedName>
        <fullName evidence="12">ATP-binding cassette subfamily B protein</fullName>
    </submittedName>
</protein>
<name>A0AB73T9Q2_9FIRM</name>
<dbReference type="FunFam" id="3.40.50.300:FF:000221">
    <property type="entry name" value="Multidrug ABC transporter ATP-binding protein"/>
    <property type="match status" value="1"/>
</dbReference>